<dbReference type="OrthoDB" id="9805640at2"/>
<keyword evidence="6" id="KW-0119">Carbohydrate metabolism</keyword>
<gene>
    <name evidence="9" type="ORF">SAMN05421508_103223</name>
</gene>
<evidence type="ECO:0000256" key="2">
    <source>
        <dbReference type="ARBA" id="ARBA00022525"/>
    </source>
</evidence>
<dbReference type="EMBL" id="OCNJ01000003">
    <property type="protein sequence ID" value="SOD93839.1"/>
    <property type="molecule type" value="Genomic_DNA"/>
</dbReference>
<protein>
    <submittedName>
        <fullName evidence="9">Polyhydroxybutyrate depolymerase</fullName>
    </submittedName>
</protein>
<evidence type="ECO:0000256" key="6">
    <source>
        <dbReference type="ARBA" id="ARBA00023277"/>
    </source>
</evidence>
<feature type="chain" id="PRO_5012448268" evidence="8">
    <location>
        <begin position="21"/>
        <end position="271"/>
    </location>
</feature>
<keyword evidence="4 8" id="KW-0732">Signal</keyword>
<dbReference type="RefSeq" id="WP_097278599.1">
    <property type="nucleotide sequence ID" value="NZ_OCNJ01000003.1"/>
</dbReference>
<dbReference type="InterPro" id="IPR029058">
    <property type="entry name" value="AB_hydrolase_fold"/>
</dbReference>
<dbReference type="PROSITE" id="PS51257">
    <property type="entry name" value="PROKAR_LIPOPROTEIN"/>
    <property type="match status" value="1"/>
</dbReference>
<keyword evidence="7" id="KW-0624">Polysaccharide degradation</keyword>
<keyword evidence="10" id="KW-1185">Reference proteome</keyword>
<dbReference type="GO" id="GO:0045493">
    <property type="term" value="P:xylan catabolic process"/>
    <property type="evidence" value="ECO:0007669"/>
    <property type="project" value="UniProtKB-KW"/>
</dbReference>
<organism evidence="9 10">
    <name type="scientific">Caenispirillum bisanense</name>
    <dbReference type="NCBI Taxonomy" id="414052"/>
    <lineage>
        <taxon>Bacteria</taxon>
        <taxon>Pseudomonadati</taxon>
        <taxon>Pseudomonadota</taxon>
        <taxon>Alphaproteobacteria</taxon>
        <taxon>Rhodospirillales</taxon>
        <taxon>Novispirillaceae</taxon>
        <taxon>Caenispirillum</taxon>
    </lineage>
</organism>
<dbReference type="GO" id="GO:0005576">
    <property type="term" value="C:extracellular region"/>
    <property type="evidence" value="ECO:0007669"/>
    <property type="project" value="UniProtKB-SubCell"/>
</dbReference>
<evidence type="ECO:0000256" key="8">
    <source>
        <dbReference type="SAM" id="SignalP"/>
    </source>
</evidence>
<evidence type="ECO:0000256" key="1">
    <source>
        <dbReference type="ARBA" id="ARBA00004613"/>
    </source>
</evidence>
<keyword evidence="2" id="KW-0964">Secreted</keyword>
<accession>A0A286GFD7</accession>
<sequence length="271" mass="28990">MTDRRAALVFWLLSTAPAAAASAGCGQPPPDRPPQAVGLEGGARGILVAVPEAYDPAVPHRLIVAFHGRTNPAERVRRYYGLEDAAKRPTIVVYPRAERQSDGTFVWRLPQDAALFDAVVERMAADYCVDRDRVFAVGHSLGATFANTLACARGETLRGVATVAGGIQPAECRGEAAALLLHHPQDRLVPVETGQAARDALLAANDLPATPAESFAEPYVCRRYGAADDPAPVAWCLHDQSATRTGRTYAHQWPDGAEQAALAFFRALEGD</sequence>
<evidence type="ECO:0000313" key="10">
    <source>
        <dbReference type="Proteomes" id="UP000219621"/>
    </source>
</evidence>
<dbReference type="PANTHER" id="PTHR38050:SF2">
    <property type="entry name" value="FERULOYL ESTERASE C-RELATED"/>
    <property type="match status" value="1"/>
</dbReference>
<evidence type="ECO:0000256" key="5">
    <source>
        <dbReference type="ARBA" id="ARBA00022801"/>
    </source>
</evidence>
<dbReference type="PANTHER" id="PTHR38050">
    <property type="match status" value="1"/>
</dbReference>
<keyword evidence="3" id="KW-0858">Xylan degradation</keyword>
<name>A0A286GFD7_9PROT</name>
<evidence type="ECO:0000313" key="9">
    <source>
        <dbReference type="EMBL" id="SOD93839.1"/>
    </source>
</evidence>
<dbReference type="InterPro" id="IPR043595">
    <property type="entry name" value="FaeB/C/D"/>
</dbReference>
<feature type="signal peptide" evidence="8">
    <location>
        <begin position="1"/>
        <end position="20"/>
    </location>
</feature>
<evidence type="ECO:0000256" key="4">
    <source>
        <dbReference type="ARBA" id="ARBA00022729"/>
    </source>
</evidence>
<proteinExistence type="predicted"/>
<reference evidence="9 10" key="1">
    <citation type="submission" date="2017-09" db="EMBL/GenBank/DDBJ databases">
        <authorList>
            <person name="Ehlers B."/>
            <person name="Leendertz F.H."/>
        </authorList>
    </citation>
    <scope>NUCLEOTIDE SEQUENCE [LARGE SCALE GENOMIC DNA]</scope>
    <source>
        <strain evidence="9 10">USBA 140</strain>
    </source>
</reference>
<comment type="subcellular location">
    <subcellularLocation>
        <location evidence="1">Secreted</location>
    </subcellularLocation>
</comment>
<dbReference type="AlphaFoldDB" id="A0A286GFD7"/>
<dbReference type="Proteomes" id="UP000219621">
    <property type="component" value="Unassembled WGS sequence"/>
</dbReference>
<dbReference type="SUPFAM" id="SSF53474">
    <property type="entry name" value="alpha/beta-Hydrolases"/>
    <property type="match status" value="1"/>
</dbReference>
<keyword evidence="5" id="KW-0378">Hydrolase</keyword>
<evidence type="ECO:0000256" key="7">
    <source>
        <dbReference type="ARBA" id="ARBA00023326"/>
    </source>
</evidence>
<evidence type="ECO:0000256" key="3">
    <source>
        <dbReference type="ARBA" id="ARBA00022651"/>
    </source>
</evidence>
<dbReference type="Gene3D" id="3.40.50.1820">
    <property type="entry name" value="alpha/beta hydrolase"/>
    <property type="match status" value="1"/>
</dbReference>
<dbReference type="GO" id="GO:0030600">
    <property type="term" value="F:feruloyl esterase activity"/>
    <property type="evidence" value="ECO:0007669"/>
    <property type="project" value="InterPro"/>
</dbReference>